<evidence type="ECO:0000313" key="3">
    <source>
        <dbReference type="EMBL" id="SPD16730.1"/>
    </source>
</evidence>
<sequence length="232" mass="25538">MPPWPRIRARARALFATTHHRRHHQQCQGSLTGARQPPWPWTKALTLSLSLGYLSLCFLTEALRHPWPEQELELPHGLILTLTEVLDLAKAPSPELDSHHGHGQELSPSHSYGSKPHGFDDGPVMARGRRRRQKSKFGGMGTGLAVGAVAGVLGGLAIAEGVDYVEDKIAGLRFAIVVVWVCVLGWWLWVCVCGWVWWFAVCSCSGLRCVGLRFGWVVMVCGYAVIMVAGRG</sequence>
<name>A0A2N9HYB1_FAGSY</name>
<evidence type="ECO:0000256" key="1">
    <source>
        <dbReference type="SAM" id="MobiDB-lite"/>
    </source>
</evidence>
<feature type="transmembrane region" description="Helical" evidence="2">
    <location>
        <begin position="210"/>
        <end position="230"/>
    </location>
</feature>
<dbReference type="EMBL" id="OIVN01004334">
    <property type="protein sequence ID" value="SPD16730.1"/>
    <property type="molecule type" value="Genomic_DNA"/>
</dbReference>
<organism evidence="3">
    <name type="scientific">Fagus sylvatica</name>
    <name type="common">Beechnut</name>
    <dbReference type="NCBI Taxonomy" id="28930"/>
    <lineage>
        <taxon>Eukaryota</taxon>
        <taxon>Viridiplantae</taxon>
        <taxon>Streptophyta</taxon>
        <taxon>Embryophyta</taxon>
        <taxon>Tracheophyta</taxon>
        <taxon>Spermatophyta</taxon>
        <taxon>Magnoliopsida</taxon>
        <taxon>eudicotyledons</taxon>
        <taxon>Gunneridae</taxon>
        <taxon>Pentapetalae</taxon>
        <taxon>rosids</taxon>
        <taxon>fabids</taxon>
        <taxon>Fagales</taxon>
        <taxon>Fagaceae</taxon>
        <taxon>Fagus</taxon>
    </lineage>
</organism>
<gene>
    <name evidence="3" type="ORF">FSB_LOCUS44612</name>
</gene>
<proteinExistence type="predicted"/>
<reference evidence="3" key="1">
    <citation type="submission" date="2018-02" db="EMBL/GenBank/DDBJ databases">
        <authorList>
            <person name="Cohen D.B."/>
            <person name="Kent A.D."/>
        </authorList>
    </citation>
    <scope>NUCLEOTIDE SEQUENCE</scope>
</reference>
<feature type="region of interest" description="Disordered" evidence="1">
    <location>
        <begin position="93"/>
        <end position="125"/>
    </location>
</feature>
<keyword evidence="2" id="KW-0812">Transmembrane</keyword>
<protein>
    <submittedName>
        <fullName evidence="3">Uncharacterized protein</fullName>
    </submittedName>
</protein>
<feature type="transmembrane region" description="Helical" evidence="2">
    <location>
        <begin position="171"/>
        <end position="198"/>
    </location>
</feature>
<feature type="transmembrane region" description="Helical" evidence="2">
    <location>
        <begin position="137"/>
        <end position="159"/>
    </location>
</feature>
<evidence type="ECO:0000256" key="2">
    <source>
        <dbReference type="SAM" id="Phobius"/>
    </source>
</evidence>
<accession>A0A2N9HYB1</accession>
<dbReference type="AlphaFoldDB" id="A0A2N9HYB1"/>
<keyword evidence="2" id="KW-1133">Transmembrane helix</keyword>
<keyword evidence="2" id="KW-0472">Membrane</keyword>